<dbReference type="GO" id="GO:0006226">
    <property type="term" value="P:dUMP biosynthetic process"/>
    <property type="evidence" value="ECO:0007669"/>
    <property type="project" value="UniProtKB-UniPathway"/>
</dbReference>
<dbReference type="GO" id="GO:0016787">
    <property type="term" value="F:hydrolase activity"/>
    <property type="evidence" value="ECO:0007669"/>
    <property type="project" value="UniProtKB-KW"/>
</dbReference>
<accession>A0A7N9CA62</accession>
<dbReference type="Ensembl" id="ENSMFAT00000090186.1">
    <property type="protein sequence ID" value="ENSMFAP00000047826.1"/>
    <property type="gene ID" value="ENSMFAG00000053027.1"/>
</dbReference>
<dbReference type="SUPFAM" id="SSF51283">
    <property type="entry name" value="dUTPase-like"/>
    <property type="match status" value="1"/>
</dbReference>
<keyword evidence="4" id="KW-1185">Reference proteome</keyword>
<reference evidence="3 4" key="1">
    <citation type="submission" date="2013-03" db="EMBL/GenBank/DDBJ databases">
        <authorList>
            <person name="Warren W."/>
            <person name="Wilson R.K."/>
        </authorList>
    </citation>
    <scope>NUCLEOTIDE SEQUENCE</scope>
</reference>
<dbReference type="CDD" id="cd07557">
    <property type="entry name" value="trimeric_dUTPase"/>
    <property type="match status" value="1"/>
</dbReference>
<reference evidence="3" key="3">
    <citation type="submission" date="2025-09" db="UniProtKB">
        <authorList>
            <consortium name="Ensembl"/>
        </authorList>
    </citation>
    <scope>IDENTIFICATION</scope>
</reference>
<protein>
    <recommendedName>
        <fullName evidence="2">dUTPase-like domain-containing protein</fullName>
    </recommendedName>
</protein>
<evidence type="ECO:0000313" key="3">
    <source>
        <dbReference type="Ensembl" id="ENSMFAP00000047826.1"/>
    </source>
</evidence>
<reference evidence="3" key="2">
    <citation type="submission" date="2025-08" db="UniProtKB">
        <authorList>
            <consortium name="Ensembl"/>
        </authorList>
    </citation>
    <scope>IDENTIFICATION</scope>
</reference>
<proteinExistence type="predicted"/>
<dbReference type="Pfam" id="PF00692">
    <property type="entry name" value="dUTPase"/>
    <property type="match status" value="1"/>
</dbReference>
<feature type="domain" description="dUTPase-like" evidence="2">
    <location>
        <begin position="2"/>
        <end position="91"/>
    </location>
</feature>
<name>A0A7N9CA62_MACFA</name>
<dbReference type="GeneTree" id="ENSGT01100000264280"/>
<organism evidence="3 4">
    <name type="scientific">Macaca fascicularis</name>
    <name type="common">Crab-eating macaque</name>
    <name type="synonym">Cynomolgus monkey</name>
    <dbReference type="NCBI Taxonomy" id="9541"/>
    <lineage>
        <taxon>Eukaryota</taxon>
        <taxon>Metazoa</taxon>
        <taxon>Chordata</taxon>
        <taxon>Craniata</taxon>
        <taxon>Vertebrata</taxon>
        <taxon>Euteleostomi</taxon>
        <taxon>Mammalia</taxon>
        <taxon>Eutheria</taxon>
        <taxon>Euarchontoglires</taxon>
        <taxon>Primates</taxon>
        <taxon>Haplorrhini</taxon>
        <taxon>Catarrhini</taxon>
        <taxon>Cercopithecidae</taxon>
        <taxon>Cercopithecinae</taxon>
        <taxon>Macaca</taxon>
    </lineage>
</organism>
<dbReference type="Gene3D" id="2.70.40.10">
    <property type="match status" value="1"/>
</dbReference>
<dbReference type="InterPro" id="IPR033704">
    <property type="entry name" value="dUTPase_trimeric"/>
</dbReference>
<evidence type="ECO:0000259" key="2">
    <source>
        <dbReference type="Pfam" id="PF00692"/>
    </source>
</evidence>
<dbReference type="InterPro" id="IPR036157">
    <property type="entry name" value="dUTPase-like_sf"/>
</dbReference>
<keyword evidence="1" id="KW-0378">Hydrolase</keyword>
<dbReference type="UniPathway" id="UPA00610">
    <property type="reaction ID" value="UER00666"/>
</dbReference>
<evidence type="ECO:0000313" key="4">
    <source>
        <dbReference type="Proteomes" id="UP000233100"/>
    </source>
</evidence>
<sequence length="141" mass="15743">MLPPGDPTTIPLNWKLRLPPGHFGLLLPLNQQAKKGVIVQVIYPDYQDEISLLFHNRSKKEYAWNTGDPLGCLLVLLCPVIQVNGKLQWPNPSRTTNCPGPSGMKFCVTPPRKNPPPAEVLAESKGNTEYVVEECSHEYQL</sequence>
<dbReference type="AlphaFoldDB" id="A0A7N9CA62"/>
<evidence type="ECO:0000256" key="1">
    <source>
        <dbReference type="ARBA" id="ARBA00022801"/>
    </source>
</evidence>
<dbReference type="InterPro" id="IPR029054">
    <property type="entry name" value="dUTPase-like"/>
</dbReference>
<dbReference type="Proteomes" id="UP000233100">
    <property type="component" value="Chromosome 13"/>
</dbReference>